<feature type="transmembrane region" description="Helical" evidence="2">
    <location>
        <begin position="503"/>
        <end position="526"/>
    </location>
</feature>
<comment type="caution">
    <text evidence="3">The sequence shown here is derived from an EMBL/GenBank/DDBJ whole genome shotgun (WGS) entry which is preliminary data.</text>
</comment>
<feature type="region of interest" description="Disordered" evidence="1">
    <location>
        <begin position="296"/>
        <end position="342"/>
    </location>
</feature>
<feature type="transmembrane region" description="Helical" evidence="2">
    <location>
        <begin position="361"/>
        <end position="394"/>
    </location>
</feature>
<feature type="transmembrane region" description="Helical" evidence="2">
    <location>
        <begin position="132"/>
        <end position="149"/>
    </location>
</feature>
<feature type="compositionally biased region" description="Polar residues" evidence="1">
    <location>
        <begin position="303"/>
        <end position="312"/>
    </location>
</feature>
<feature type="transmembrane region" description="Helical" evidence="2">
    <location>
        <begin position="450"/>
        <end position="467"/>
    </location>
</feature>
<sequence>MTLRRHPAAPVLAGWLLMSLLLVAASWDAIRVRLFLDADDAMRLLEVRDWLGGQGWFDVAQHRLNRGDFPMHWSRLIDLPLAGTMLALRPLLGAGGAERVALVLVPLLTLLAVTALAALLTRRVAGRTRVPYAALLVALASPLLFQLRPLRIDHHGWQVVAALTAAVALLAPPTRRSGALAGAALAVLLTISLEGLPIAAATAAIVALGWAWRPARGAMVVTLGWTLAGTASALHLATRGPLWAQPACDAMAPAWLSVLWVAAAGLTVAVGTGRLVGGRALASLLPLSRTCSGIQGAALPSPSRGSGASTPEQARGDGEDSATAPPARAPAHAGAPSRSARRSPLRGFASAGAPVQLALRLVLLALAGVAAAATLLLLAPGCLAGPFATLPPLVYRLWYLSVLEGRPLWDQSPALAAAAIGLPLAGLAGTALALRRLPPRGLTEAARERWWLYLLLLLAATAIAVWVSRAAATANALAVPGAAVLLATLLARARRLTAPLPRTLATLGALLLASPGQVAAAALLLVPGPVERARDDSPRPSCAAATDVRALAALPPGTVFAPLDITPELLVSTRHRAIAGGYHRGARAMERVLLGYTLPPARARAIVAASGADYLIACPGLPELAQYRAAARDGLWARLERGERVAWLTPLKVRGPVLAWRVARAPLPAGAARP</sequence>
<dbReference type="Proteomes" id="UP000759103">
    <property type="component" value="Unassembled WGS sequence"/>
</dbReference>
<feature type="transmembrane region" description="Helical" evidence="2">
    <location>
        <begin position="100"/>
        <end position="120"/>
    </location>
</feature>
<dbReference type="RefSeq" id="WP_219748784.1">
    <property type="nucleotide sequence ID" value="NZ_JAHXZN010000003.1"/>
</dbReference>
<feature type="compositionally biased region" description="Low complexity" evidence="1">
    <location>
        <begin position="321"/>
        <end position="338"/>
    </location>
</feature>
<keyword evidence="2" id="KW-0812">Transmembrane</keyword>
<organism evidence="3 4">
    <name type="scientific">Sphingomonas citri</name>
    <dbReference type="NCBI Taxonomy" id="2862499"/>
    <lineage>
        <taxon>Bacteria</taxon>
        <taxon>Pseudomonadati</taxon>
        <taxon>Pseudomonadota</taxon>
        <taxon>Alphaproteobacteria</taxon>
        <taxon>Sphingomonadales</taxon>
        <taxon>Sphingomonadaceae</taxon>
        <taxon>Sphingomonas</taxon>
    </lineage>
</organism>
<keyword evidence="2" id="KW-1133">Transmembrane helix</keyword>
<evidence type="ECO:0000256" key="1">
    <source>
        <dbReference type="SAM" id="MobiDB-lite"/>
    </source>
</evidence>
<name>A0ABS7BP62_9SPHN</name>
<feature type="transmembrane region" description="Helical" evidence="2">
    <location>
        <begin position="155"/>
        <end position="171"/>
    </location>
</feature>
<protein>
    <submittedName>
        <fullName evidence="3">Uncharacterized protein</fullName>
    </submittedName>
</protein>
<feature type="transmembrane region" description="Helical" evidence="2">
    <location>
        <begin position="473"/>
        <end position="491"/>
    </location>
</feature>
<feature type="transmembrane region" description="Helical" evidence="2">
    <location>
        <begin position="218"/>
        <end position="237"/>
    </location>
</feature>
<evidence type="ECO:0000256" key="2">
    <source>
        <dbReference type="SAM" id="Phobius"/>
    </source>
</evidence>
<reference evidence="3 4" key="1">
    <citation type="submission" date="2021-07" db="EMBL/GenBank/DDBJ databases">
        <title>Sphingomonas sp.</title>
        <authorList>
            <person name="Feng G."/>
            <person name="Li J."/>
            <person name="Pan M."/>
        </authorList>
    </citation>
    <scope>NUCLEOTIDE SEQUENCE [LARGE SCALE GENOMIC DNA]</scope>
    <source>
        <strain evidence="3 4">RRHST34</strain>
    </source>
</reference>
<keyword evidence="4" id="KW-1185">Reference proteome</keyword>
<feature type="transmembrane region" description="Helical" evidence="2">
    <location>
        <begin position="183"/>
        <end position="212"/>
    </location>
</feature>
<proteinExistence type="predicted"/>
<feature type="transmembrane region" description="Helical" evidence="2">
    <location>
        <begin position="414"/>
        <end position="434"/>
    </location>
</feature>
<keyword evidence="2" id="KW-0472">Membrane</keyword>
<evidence type="ECO:0000313" key="4">
    <source>
        <dbReference type="Proteomes" id="UP000759103"/>
    </source>
</evidence>
<evidence type="ECO:0000313" key="3">
    <source>
        <dbReference type="EMBL" id="MBW6531399.1"/>
    </source>
</evidence>
<gene>
    <name evidence="3" type="ORF">KZ820_11700</name>
</gene>
<accession>A0ABS7BP62</accession>
<dbReference type="EMBL" id="JAHXZN010000003">
    <property type="protein sequence ID" value="MBW6531399.1"/>
    <property type="molecule type" value="Genomic_DNA"/>
</dbReference>